<evidence type="ECO:0000256" key="4">
    <source>
        <dbReference type="ARBA" id="ARBA00023239"/>
    </source>
</evidence>
<accession>A0A382HSW3</accession>
<dbReference type="GO" id="GO:0048040">
    <property type="term" value="F:UDP-glucuronate decarboxylase activity"/>
    <property type="evidence" value="ECO:0007669"/>
    <property type="project" value="TreeGrafter"/>
</dbReference>
<feature type="non-terminal residue" evidence="6">
    <location>
        <position position="193"/>
    </location>
</feature>
<keyword evidence="3" id="KW-0520">NAD</keyword>
<dbReference type="PANTHER" id="PTHR43078">
    <property type="entry name" value="UDP-GLUCURONIC ACID DECARBOXYLASE-RELATED"/>
    <property type="match status" value="1"/>
</dbReference>
<dbReference type="Gene3D" id="3.40.50.720">
    <property type="entry name" value="NAD(P)-binding Rossmann-like Domain"/>
    <property type="match status" value="1"/>
</dbReference>
<reference evidence="6" key="1">
    <citation type="submission" date="2018-05" db="EMBL/GenBank/DDBJ databases">
        <authorList>
            <person name="Lanie J.A."/>
            <person name="Ng W.-L."/>
            <person name="Kazmierczak K.M."/>
            <person name="Andrzejewski T.M."/>
            <person name="Davidsen T.M."/>
            <person name="Wayne K.J."/>
            <person name="Tettelin H."/>
            <person name="Glass J.I."/>
            <person name="Rusch D."/>
            <person name="Podicherti R."/>
            <person name="Tsui H.-C.T."/>
            <person name="Winkler M.E."/>
        </authorList>
    </citation>
    <scope>NUCLEOTIDE SEQUENCE</scope>
</reference>
<sequence length="193" mass="21738">VSDNSNDIFLEDVRLIAEDLNGFYDELEGKTILVAGGKGFLGTYFVNVLNQINETLSTPMKIVIMDNLITSKDKKNNPSSNVIFLEQDISESFDFQDELHYIIHAASIAAPPTYRKFPIKTVDVNYQGTRNLLEIARKKKIKSMLFLSSSEIYGDPEFVPTPESYVGRVSCTGPRACYDESKRLAETISVLYF</sequence>
<name>A0A382HSW3_9ZZZZ</name>
<evidence type="ECO:0000259" key="5">
    <source>
        <dbReference type="Pfam" id="PF01370"/>
    </source>
</evidence>
<evidence type="ECO:0000256" key="1">
    <source>
        <dbReference type="ARBA" id="ARBA00001911"/>
    </source>
</evidence>
<dbReference type="EMBL" id="UINC01062781">
    <property type="protein sequence ID" value="SVB89723.1"/>
    <property type="molecule type" value="Genomic_DNA"/>
</dbReference>
<keyword evidence="4" id="KW-0456">Lyase</keyword>
<evidence type="ECO:0000256" key="2">
    <source>
        <dbReference type="ARBA" id="ARBA00022793"/>
    </source>
</evidence>
<dbReference type="Pfam" id="PF01370">
    <property type="entry name" value="Epimerase"/>
    <property type="match status" value="1"/>
</dbReference>
<protein>
    <recommendedName>
        <fullName evidence="5">NAD-dependent epimerase/dehydratase domain-containing protein</fullName>
    </recommendedName>
</protein>
<evidence type="ECO:0000313" key="6">
    <source>
        <dbReference type="EMBL" id="SVB89723.1"/>
    </source>
</evidence>
<feature type="non-terminal residue" evidence="6">
    <location>
        <position position="1"/>
    </location>
</feature>
<evidence type="ECO:0000256" key="3">
    <source>
        <dbReference type="ARBA" id="ARBA00023027"/>
    </source>
</evidence>
<organism evidence="6">
    <name type="scientific">marine metagenome</name>
    <dbReference type="NCBI Taxonomy" id="408172"/>
    <lineage>
        <taxon>unclassified sequences</taxon>
        <taxon>metagenomes</taxon>
        <taxon>ecological metagenomes</taxon>
    </lineage>
</organism>
<dbReference type="GO" id="GO:0005737">
    <property type="term" value="C:cytoplasm"/>
    <property type="evidence" value="ECO:0007669"/>
    <property type="project" value="TreeGrafter"/>
</dbReference>
<dbReference type="InterPro" id="IPR036291">
    <property type="entry name" value="NAD(P)-bd_dom_sf"/>
</dbReference>
<dbReference type="PANTHER" id="PTHR43078:SF6">
    <property type="entry name" value="UDP-GLUCURONIC ACID DECARBOXYLASE 1"/>
    <property type="match status" value="1"/>
</dbReference>
<gene>
    <name evidence="6" type="ORF">METZ01_LOCUS242577</name>
</gene>
<dbReference type="SUPFAM" id="SSF51735">
    <property type="entry name" value="NAD(P)-binding Rossmann-fold domains"/>
    <property type="match status" value="1"/>
</dbReference>
<proteinExistence type="predicted"/>
<dbReference type="GO" id="GO:0042732">
    <property type="term" value="P:D-xylose metabolic process"/>
    <property type="evidence" value="ECO:0007669"/>
    <property type="project" value="InterPro"/>
</dbReference>
<keyword evidence="2" id="KW-0210">Decarboxylase</keyword>
<comment type="cofactor">
    <cofactor evidence="1">
        <name>NAD(+)</name>
        <dbReference type="ChEBI" id="CHEBI:57540"/>
    </cofactor>
</comment>
<dbReference type="InterPro" id="IPR044516">
    <property type="entry name" value="UXS-like"/>
</dbReference>
<dbReference type="AlphaFoldDB" id="A0A382HSW3"/>
<dbReference type="InterPro" id="IPR001509">
    <property type="entry name" value="Epimerase_deHydtase"/>
</dbReference>
<dbReference type="GO" id="GO:0070403">
    <property type="term" value="F:NAD+ binding"/>
    <property type="evidence" value="ECO:0007669"/>
    <property type="project" value="InterPro"/>
</dbReference>
<feature type="domain" description="NAD-dependent epimerase/dehydratase" evidence="5">
    <location>
        <begin position="32"/>
        <end position="189"/>
    </location>
</feature>